<sequence>MSLKIYRIDNSLVGKGFRILRKPDLPVMAASGTLFGQNFIRGIRDCLTGDNYYLIGNDELDRFINPLGNSWIQKEQYYVRHPKAIKDRELIEAQNFQEYILREQISDIVSFLRANIQIKNLYIKSLNHLNFNLGVNVPIEDMQVEGNVEIKTYNEYELKITSKTRLKISEKRKNYTWIDDFSTLKVALDNFEGGLFEEKIIIDNSFGMNLKEASIIGMNTKLMGKKEFIIKFEAE</sequence>
<comment type="caution">
    <text evidence="1">The sequence shown here is derived from an EMBL/GenBank/DDBJ whole genome shotgun (WGS) entry which is preliminary data.</text>
</comment>
<dbReference type="EMBL" id="LRPU01000026">
    <property type="protein sequence ID" value="KXA13764.1"/>
    <property type="molecule type" value="Genomic_DNA"/>
</dbReference>
<organism evidence="1 2">
    <name type="scientific">Clostridium perfringens</name>
    <dbReference type="NCBI Taxonomy" id="1502"/>
    <lineage>
        <taxon>Bacteria</taxon>
        <taxon>Bacillati</taxon>
        <taxon>Bacillota</taxon>
        <taxon>Clostridia</taxon>
        <taxon>Eubacteriales</taxon>
        <taxon>Clostridiaceae</taxon>
        <taxon>Clostridium</taxon>
    </lineage>
</organism>
<accession>A0A133NBV0</accession>
<dbReference type="PATRIC" id="fig|1502.174.peg.769"/>
<name>A0A133NBV0_CLOPF</name>
<dbReference type="AlphaFoldDB" id="A0A133NBV0"/>
<reference evidence="1 2" key="1">
    <citation type="submission" date="2016-01" db="EMBL/GenBank/DDBJ databases">
        <authorList>
            <person name="Oliw E.H."/>
        </authorList>
    </citation>
    <scope>NUCLEOTIDE SEQUENCE [LARGE SCALE GENOMIC DNA]</scope>
    <source>
        <strain evidence="1 2">MJR7757A</strain>
    </source>
</reference>
<evidence type="ECO:0000313" key="2">
    <source>
        <dbReference type="Proteomes" id="UP000070646"/>
    </source>
</evidence>
<protein>
    <submittedName>
        <fullName evidence="1">Uncharacterized protein</fullName>
    </submittedName>
</protein>
<proteinExistence type="predicted"/>
<gene>
    <name evidence="1" type="ORF">HMPREF3222_00764</name>
</gene>
<dbReference type="RefSeq" id="WP_060794839.1">
    <property type="nucleotide sequence ID" value="NZ_CP148668.1"/>
</dbReference>
<dbReference type="Proteomes" id="UP000070646">
    <property type="component" value="Unassembled WGS sequence"/>
</dbReference>
<evidence type="ECO:0000313" key="1">
    <source>
        <dbReference type="EMBL" id="KXA13764.1"/>
    </source>
</evidence>